<evidence type="ECO:0000313" key="1">
    <source>
        <dbReference type="EMBL" id="VYU69529.1"/>
    </source>
</evidence>
<sequence length="39" mass="4391">MGINYLAMGIIEKFRDRAHIMNAPGKICISLNSRLTDAR</sequence>
<name>A0A6N3H0Q0_KLEOX</name>
<protein>
    <submittedName>
        <fullName evidence="1">Uncharacterized protein</fullName>
    </submittedName>
</protein>
<proteinExistence type="predicted"/>
<dbReference type="EMBL" id="CACRTM010000032">
    <property type="protein sequence ID" value="VYU69529.1"/>
    <property type="molecule type" value="Genomic_DNA"/>
</dbReference>
<reference evidence="1" key="1">
    <citation type="submission" date="2019-11" db="EMBL/GenBank/DDBJ databases">
        <authorList>
            <person name="Feng L."/>
        </authorList>
    </citation>
    <scope>NUCLEOTIDE SEQUENCE</scope>
    <source>
        <strain evidence="1">KOxytocaLFYP65</strain>
    </source>
</reference>
<organism evidence="1">
    <name type="scientific">Klebsiella oxytoca</name>
    <dbReference type="NCBI Taxonomy" id="571"/>
    <lineage>
        <taxon>Bacteria</taxon>
        <taxon>Pseudomonadati</taxon>
        <taxon>Pseudomonadota</taxon>
        <taxon>Gammaproteobacteria</taxon>
        <taxon>Enterobacterales</taxon>
        <taxon>Enterobacteriaceae</taxon>
        <taxon>Klebsiella/Raoultella group</taxon>
        <taxon>Klebsiella</taxon>
    </lineage>
</organism>
<dbReference type="AlphaFoldDB" id="A0A6N3H0Q0"/>
<gene>
    <name evidence="1" type="ORF">KOLFYP65_05251</name>
</gene>
<accession>A0A6N3H0Q0</accession>